<feature type="domain" description="Peptidase S33 tripeptidyl aminopeptidase-like C-terminal" evidence="7">
    <location>
        <begin position="444"/>
        <end position="536"/>
    </location>
</feature>
<accession>A0ABS9T4K6</accession>
<sequence>MRSVAFYGTLGALVLSAGAAVPSGTGTPTAPGGLPLPLREAREAVGTAVAARAAAVTGIDWASCPETEELPGYAECGEVSVPVDYSAPHGRKLTLTVSRKRATGPAAERQGPLLHNPGGPGADSMDFPLHPVVRAGVWKKLNRAYDFVGYAPRGVGRSAPLHCRHREHTETTAAEATQPGGTKGRPGEKEDVGRPPQVPSDAYKRELRRQAAAFAKACALRNGGALGHFTTADNARDLDVLRSALHREKLDYLGTSYGGYLGAVYATLFPGHVRRLVLDSVVDPRPGRIWYGDSLAQSRALQHRWEDFTSWTARHHSVYGLGRGPQAVQRRFGQALAAFDGGQPGGRASRQVLRAYLAAGRGEESWPRLALALAEFHRGDRRALKRLAASGPRPSTEQDNSDSVYSAVQCSEGHWPRTWSRWDRDHTAIARVAPYLAWEGVRADLPCAYWKSRPSRPVDVHASPGRLPPVLLLAAARDAVTPYEGAVETWKRLPGSSLVTENGSGTHGVAGGNRCADAHLAAYLLTGGTPGRRAECPARPAPRPLPGPASTRP</sequence>
<dbReference type="RefSeq" id="WP_241062038.1">
    <property type="nucleotide sequence ID" value="NZ_JAKWJU010000002.1"/>
</dbReference>
<dbReference type="InterPro" id="IPR013595">
    <property type="entry name" value="Pept_S33_TAP-like_C"/>
</dbReference>
<keyword evidence="9" id="KW-1185">Reference proteome</keyword>
<name>A0ABS9T4K6_9ACTN</name>
<dbReference type="GO" id="GO:0016787">
    <property type="term" value="F:hydrolase activity"/>
    <property type="evidence" value="ECO:0007669"/>
    <property type="project" value="UniProtKB-KW"/>
</dbReference>
<proteinExistence type="inferred from homology"/>
<dbReference type="SUPFAM" id="SSF53474">
    <property type="entry name" value="alpha/beta-Hydrolases"/>
    <property type="match status" value="1"/>
</dbReference>
<evidence type="ECO:0000313" key="9">
    <source>
        <dbReference type="Proteomes" id="UP001166784"/>
    </source>
</evidence>
<dbReference type="Proteomes" id="UP001166784">
    <property type="component" value="Unassembled WGS sequence"/>
</dbReference>
<evidence type="ECO:0000313" key="8">
    <source>
        <dbReference type="EMBL" id="MCH6163206.1"/>
    </source>
</evidence>
<evidence type="ECO:0000256" key="5">
    <source>
        <dbReference type="SAM" id="SignalP"/>
    </source>
</evidence>
<evidence type="ECO:0000259" key="7">
    <source>
        <dbReference type="Pfam" id="PF08386"/>
    </source>
</evidence>
<dbReference type="InterPro" id="IPR000073">
    <property type="entry name" value="AB_hydrolase_1"/>
</dbReference>
<evidence type="ECO:0000256" key="1">
    <source>
        <dbReference type="ARBA" id="ARBA00010088"/>
    </source>
</evidence>
<dbReference type="PANTHER" id="PTHR43248">
    <property type="entry name" value="2-SUCCINYL-6-HYDROXY-2,4-CYCLOHEXADIENE-1-CARBOXYLATE SYNTHASE"/>
    <property type="match status" value="1"/>
</dbReference>
<comment type="similarity">
    <text evidence="1">Belongs to the peptidase S33 family.</text>
</comment>
<feature type="chain" id="PRO_5046073539" evidence="5">
    <location>
        <begin position="20"/>
        <end position="553"/>
    </location>
</feature>
<reference evidence="8" key="2">
    <citation type="journal article" date="2023" name="Int. J. Syst. Evol. Microbiol.">
        <title>Streptomyces marispadix sp. nov., isolated from marine beach sediment of the Northern Coast of Portugal.</title>
        <authorList>
            <person name="dos Santos J.D.N."/>
            <person name="Vitorino I.R."/>
            <person name="Kallscheuer N."/>
            <person name="Srivastava A."/>
            <person name="Krautwurst S."/>
            <person name="Marz M."/>
            <person name="Jogler C."/>
            <person name="Lobo Da Cunha A."/>
            <person name="Catita J."/>
            <person name="Goncalves H."/>
            <person name="Gonzalez I."/>
            <person name="Reyes F."/>
            <person name="Lage O.M."/>
        </authorList>
    </citation>
    <scope>NUCLEOTIDE SEQUENCE</scope>
    <source>
        <strain evidence="8">M600PL45_2</strain>
    </source>
</reference>
<dbReference type="Gene3D" id="3.40.50.1820">
    <property type="entry name" value="alpha/beta hydrolase"/>
    <property type="match status" value="1"/>
</dbReference>
<feature type="region of interest" description="Disordered" evidence="4">
    <location>
        <begin position="168"/>
        <end position="200"/>
    </location>
</feature>
<evidence type="ECO:0000256" key="2">
    <source>
        <dbReference type="ARBA" id="ARBA00022729"/>
    </source>
</evidence>
<feature type="region of interest" description="Disordered" evidence="4">
    <location>
        <begin position="99"/>
        <end position="120"/>
    </location>
</feature>
<dbReference type="Pfam" id="PF00561">
    <property type="entry name" value="Abhydrolase_1"/>
    <property type="match status" value="1"/>
</dbReference>
<feature type="domain" description="AB hydrolase-1" evidence="6">
    <location>
        <begin position="112"/>
        <end position="290"/>
    </location>
</feature>
<dbReference type="InterPro" id="IPR051601">
    <property type="entry name" value="Serine_prot/Carboxylest_S33"/>
</dbReference>
<evidence type="ECO:0000259" key="6">
    <source>
        <dbReference type="Pfam" id="PF00561"/>
    </source>
</evidence>
<feature type="signal peptide" evidence="5">
    <location>
        <begin position="1"/>
        <end position="19"/>
    </location>
</feature>
<evidence type="ECO:0000256" key="4">
    <source>
        <dbReference type="SAM" id="MobiDB-lite"/>
    </source>
</evidence>
<dbReference type="PANTHER" id="PTHR43248:SF29">
    <property type="entry name" value="TRIPEPTIDYL AMINOPEPTIDASE"/>
    <property type="match status" value="1"/>
</dbReference>
<gene>
    <name evidence="8" type="ORF">MMA15_23280</name>
</gene>
<keyword evidence="2 5" id="KW-0732">Signal</keyword>
<comment type="caution">
    <text evidence="8">The sequence shown here is derived from an EMBL/GenBank/DDBJ whole genome shotgun (WGS) entry which is preliminary data.</text>
</comment>
<reference evidence="8" key="1">
    <citation type="submission" date="2022-03" db="EMBL/GenBank/DDBJ databases">
        <authorList>
            <person name="Santos J.D.N."/>
            <person name="Kallscheuer N."/>
            <person name="Jogler C."/>
            <person name="Lage O.M."/>
        </authorList>
    </citation>
    <scope>NUCLEOTIDE SEQUENCE</scope>
    <source>
        <strain evidence="8">M600PL45_2</strain>
    </source>
</reference>
<dbReference type="EMBL" id="JAKWJU010000002">
    <property type="protein sequence ID" value="MCH6163206.1"/>
    <property type="molecule type" value="Genomic_DNA"/>
</dbReference>
<protein>
    <submittedName>
        <fullName evidence="8">Alpha/beta hydrolase</fullName>
    </submittedName>
</protein>
<organism evidence="8 9">
    <name type="scientific">Streptomyces marispadix</name>
    <dbReference type="NCBI Taxonomy" id="2922868"/>
    <lineage>
        <taxon>Bacteria</taxon>
        <taxon>Bacillati</taxon>
        <taxon>Actinomycetota</taxon>
        <taxon>Actinomycetes</taxon>
        <taxon>Kitasatosporales</taxon>
        <taxon>Streptomycetaceae</taxon>
        <taxon>Streptomyces</taxon>
    </lineage>
</organism>
<evidence type="ECO:0000256" key="3">
    <source>
        <dbReference type="ARBA" id="ARBA00022801"/>
    </source>
</evidence>
<dbReference type="Pfam" id="PF08386">
    <property type="entry name" value="Abhydrolase_4"/>
    <property type="match status" value="1"/>
</dbReference>
<feature type="region of interest" description="Disordered" evidence="4">
    <location>
        <begin position="531"/>
        <end position="553"/>
    </location>
</feature>
<dbReference type="InterPro" id="IPR029058">
    <property type="entry name" value="AB_hydrolase_fold"/>
</dbReference>
<keyword evidence="3 8" id="KW-0378">Hydrolase</keyword>